<dbReference type="InterPro" id="IPR044718">
    <property type="entry name" value="HOS1"/>
</dbReference>
<proteinExistence type="predicted"/>
<comment type="caution">
    <text evidence="5">The sequence shown here is derived from an EMBL/GenBank/DDBJ whole genome shotgun (WGS) entry which is preliminary data.</text>
</comment>
<sequence>MIQVQHPAGGELPSDRASGIFGDFTVHSNPHLYLTSSSKKGALEHLASIYPLELCDEAKIEHCRATRDLRSCGRHVRSVLSSCKHASLCEECSQRCDVCPICRVSLPKDGNRLQLRLYYECMEAGLISSRCDDKRLEKEDNEKQLTADIQRLYSLFDVALQNNLVSLICHYVTDVCMDESAVSSDPVIAFLLDEVVVKDWCKRTFRNILNETQVIYNLSLQGMEESLSSLLKLSVNLAGLSNVIDVLELSFKHSISAKLHDLHHLQEHILKTKQHMETMVWCIRHKFLESVSSRFNGKFASWVSLVRERKTAAIKRAWPDPASQSEESSRRATLFIEDALANLESELYTDDWQEEYDISCLQKEERSSSFLRSRIGGMAGSYPFENLRAATDILFLHGSSDLVVAKQAIFLYYIFDRQWTVPDEKWRDIVDDFAATFCVSRHSILECCVYFLLDDHTDQCLQEACRLLPEISSPTIHPKVAQVLLERQNPDAALMVLRCSGRDGAQLVSLGEAVTAVRVLVECGLLSEAFMFQRMICAKVKEKKPRGEAFNDTLKEIDGENYSWDLWVDTLVSEICCLCIRRNFVDRIIEFPWNSDEERYLHKCLLDFSTEDPSTITGSLLVVFYLQRYRYVEAYEIDRKLRSMEESFISQNSVGEAVLGKIKSVNHWRTGLVGKGMELLPDIIQHQIKAGKLAEAIPKKENESSPKPDVHLTQGSVLSSLLTRPLPDRADNADISHKPSFLKSPTKYGLSNLPIFQVGSHASPKPHAHLFINSPTTEQRSSRVSRSSHLQNHQISKVSIERIPKGFLNGSIISNKHSPLTGSIENSSLKVPAKHLLPDTDRSWMPPNDSMDLSWSNQEERDKNANSRSRWRSDDTSEEEEDYSTPDRLTGFASHTTKTSGRRRGRFSRR</sequence>
<organism evidence="5 6">
    <name type="scientific">Cuscuta australis</name>
    <dbReference type="NCBI Taxonomy" id="267555"/>
    <lineage>
        <taxon>Eukaryota</taxon>
        <taxon>Viridiplantae</taxon>
        <taxon>Streptophyta</taxon>
        <taxon>Embryophyta</taxon>
        <taxon>Tracheophyta</taxon>
        <taxon>Spermatophyta</taxon>
        <taxon>Magnoliopsida</taxon>
        <taxon>eudicotyledons</taxon>
        <taxon>Gunneridae</taxon>
        <taxon>Pentapetalae</taxon>
        <taxon>asterids</taxon>
        <taxon>lamiids</taxon>
        <taxon>Solanales</taxon>
        <taxon>Convolvulaceae</taxon>
        <taxon>Cuscuteae</taxon>
        <taxon>Cuscuta</taxon>
        <taxon>Cuscuta subgen. Grammica</taxon>
        <taxon>Cuscuta sect. Cleistogrammica</taxon>
    </lineage>
</organism>
<protein>
    <recommendedName>
        <fullName evidence="4">ELYS-like domain-containing protein</fullName>
    </recommendedName>
</protein>
<dbReference type="EMBL" id="NQVE01000143">
    <property type="protein sequence ID" value="RAL44515.1"/>
    <property type="molecule type" value="Genomic_DNA"/>
</dbReference>
<keyword evidence="6" id="KW-1185">Reference proteome</keyword>
<reference evidence="5 6" key="1">
    <citation type="submission" date="2018-06" db="EMBL/GenBank/DDBJ databases">
        <title>The Genome of Cuscuta australis (Dodder) Provides Insight into the Evolution of Plant Parasitism.</title>
        <authorList>
            <person name="Liu H."/>
        </authorList>
    </citation>
    <scope>NUCLEOTIDE SEQUENCE [LARGE SCALE GENOMIC DNA]</scope>
    <source>
        <strain evidence="6">cv. Yunnan</strain>
        <tissue evidence="5">Vines</tissue>
    </source>
</reference>
<dbReference type="PANTHER" id="PTHR47358:SF2">
    <property type="entry name" value="E3 UBIQUITIN-PROTEIN LIGASE HOS1"/>
    <property type="match status" value="1"/>
</dbReference>
<evidence type="ECO:0000313" key="5">
    <source>
        <dbReference type="EMBL" id="RAL44515.1"/>
    </source>
</evidence>
<feature type="region of interest" description="Disordered" evidence="3">
    <location>
        <begin position="766"/>
        <end position="797"/>
    </location>
</feature>
<dbReference type="PANTHER" id="PTHR47358">
    <property type="entry name" value="E3 UBIQUITIN-PROTEIN LIGASE HOS1"/>
    <property type="match status" value="1"/>
</dbReference>
<feature type="compositionally biased region" description="Basic residues" evidence="3">
    <location>
        <begin position="900"/>
        <end position="910"/>
    </location>
</feature>
<dbReference type="GO" id="GO:0005634">
    <property type="term" value="C:nucleus"/>
    <property type="evidence" value="ECO:0007669"/>
    <property type="project" value="UniProtKB-SubCell"/>
</dbReference>
<feature type="domain" description="ELYS-like" evidence="4">
    <location>
        <begin position="334"/>
        <end position="607"/>
    </location>
</feature>
<evidence type="ECO:0000256" key="3">
    <source>
        <dbReference type="SAM" id="MobiDB-lite"/>
    </source>
</evidence>
<name>A0A328DFD1_9ASTE</name>
<evidence type="ECO:0000313" key="6">
    <source>
        <dbReference type="Proteomes" id="UP000249390"/>
    </source>
</evidence>
<feature type="region of interest" description="Disordered" evidence="3">
    <location>
        <begin position="837"/>
        <end position="910"/>
    </location>
</feature>
<gene>
    <name evidence="5" type="ORF">DM860_011792</name>
</gene>
<dbReference type="GO" id="GO:0016567">
    <property type="term" value="P:protein ubiquitination"/>
    <property type="evidence" value="ECO:0007669"/>
    <property type="project" value="InterPro"/>
</dbReference>
<dbReference type="AlphaFoldDB" id="A0A328DFD1"/>
<feature type="compositionally biased region" description="Polar residues" evidence="3">
    <location>
        <begin position="773"/>
        <end position="797"/>
    </location>
</feature>
<dbReference type="Proteomes" id="UP000249390">
    <property type="component" value="Unassembled WGS sequence"/>
</dbReference>
<evidence type="ECO:0000256" key="1">
    <source>
        <dbReference type="ARBA" id="ARBA00004123"/>
    </source>
</evidence>
<dbReference type="InterPro" id="IPR025151">
    <property type="entry name" value="ELYS_dom"/>
</dbReference>
<accession>A0A328DFD1</accession>
<dbReference type="GO" id="GO:0004842">
    <property type="term" value="F:ubiquitin-protein transferase activity"/>
    <property type="evidence" value="ECO:0007669"/>
    <property type="project" value="InterPro"/>
</dbReference>
<feature type="compositionally biased region" description="Basic and acidic residues" evidence="3">
    <location>
        <begin position="858"/>
        <end position="875"/>
    </location>
</feature>
<evidence type="ECO:0000256" key="2">
    <source>
        <dbReference type="ARBA" id="ARBA00023242"/>
    </source>
</evidence>
<keyword evidence="2" id="KW-0539">Nucleus</keyword>
<dbReference type="Pfam" id="PF13934">
    <property type="entry name" value="ELYS"/>
    <property type="match status" value="1"/>
</dbReference>
<evidence type="ECO:0000259" key="4">
    <source>
        <dbReference type="Pfam" id="PF13934"/>
    </source>
</evidence>
<comment type="subcellular location">
    <subcellularLocation>
        <location evidence="1">Nucleus</location>
    </subcellularLocation>
</comment>